<evidence type="ECO:0000259" key="2">
    <source>
        <dbReference type="Pfam" id="PF10646"/>
    </source>
</evidence>
<accession>A0A2A8D8Z7</accession>
<evidence type="ECO:0000259" key="3">
    <source>
        <dbReference type="Pfam" id="PF10647"/>
    </source>
</evidence>
<feature type="domain" description="Lipoprotein LpqB C-terminal" evidence="3">
    <location>
        <begin position="358"/>
        <end position="570"/>
    </location>
</feature>
<dbReference type="AlphaFoldDB" id="A0A2A8D8Z7"/>
<reference evidence="5" key="1">
    <citation type="submission" date="2017-10" db="EMBL/GenBank/DDBJ databases">
        <title>Kefir isolates.</title>
        <authorList>
            <person name="Kim Y."/>
            <person name="Blasche S."/>
        </authorList>
    </citation>
    <scope>NUCLEOTIDE SEQUENCE [LARGE SCALE GENOMIC DNA]</scope>
    <source>
        <strain evidence="5">OG2-2</strain>
    </source>
</reference>
<name>A0A2A8D8Z7_9MICC</name>
<keyword evidence="6" id="KW-1185">Reference proteome</keyword>
<dbReference type="RefSeq" id="WP_048779107.1">
    <property type="nucleotide sequence ID" value="NZ_CAURLQ010000005.1"/>
</dbReference>
<dbReference type="InterPro" id="IPR018910">
    <property type="entry name" value="LpqB_C"/>
</dbReference>
<dbReference type="Pfam" id="PF25976">
    <property type="entry name" value="LpqB_N"/>
    <property type="match status" value="1"/>
</dbReference>
<proteinExistence type="predicted"/>
<evidence type="ECO:0000256" key="1">
    <source>
        <dbReference type="SAM" id="MobiDB-lite"/>
    </source>
</evidence>
<feature type="domain" description="Lipoprotein LpqB N-terminal" evidence="4">
    <location>
        <begin position="72"/>
        <end position="191"/>
    </location>
</feature>
<organism evidence="5 6">
    <name type="scientific">Rothia dentocariosa</name>
    <dbReference type="NCBI Taxonomy" id="2047"/>
    <lineage>
        <taxon>Bacteria</taxon>
        <taxon>Bacillati</taxon>
        <taxon>Actinomycetota</taxon>
        <taxon>Actinomycetes</taxon>
        <taxon>Micrococcales</taxon>
        <taxon>Micrococcaceae</taxon>
        <taxon>Rothia</taxon>
    </lineage>
</organism>
<feature type="domain" description="GerMN" evidence="2">
    <location>
        <begin position="200"/>
        <end position="308"/>
    </location>
</feature>
<evidence type="ECO:0008006" key="7">
    <source>
        <dbReference type="Google" id="ProtNLM"/>
    </source>
</evidence>
<evidence type="ECO:0000313" key="6">
    <source>
        <dbReference type="Proteomes" id="UP000219947"/>
    </source>
</evidence>
<dbReference type="SUPFAM" id="SSF82171">
    <property type="entry name" value="DPP6 N-terminal domain-like"/>
    <property type="match status" value="1"/>
</dbReference>
<evidence type="ECO:0000313" key="5">
    <source>
        <dbReference type="EMBL" id="PEN17068.1"/>
    </source>
</evidence>
<sequence>MRRIFQNSSHKQMLSETLPTLSRRTMLLGGVGSIALLMQACSGLPASEGIHRHSDNLNSREERRAAARAISPQAGGTPESIIEGFLRAGVDSSDNYGIAREYLTTEFAQRWNPLEWTRVYFETARITRGENDIYKVSVTQSGLVDDRGLTSTSFSTDTPNSEPETFEMVQENGEWRIKNCPSGLWLDTSEFYRSFKAYRLYYYDPSYTYAVPDLRWFAHRDEIFKTLAQTLIAGPAKYLKESVFSATQESMKINEVNFNAEKHTIKIDFGGESIGELQLARLRQQIVHLVSNFRDVETVVFCYNGHEISSSDKPEGFHEISLVTQPNTKVVALNEDRLVTQRDFDAGDSQRTLVEKIKDPSAPTIGYDGTTYAYLSEGRKKLYTVRDTNSSKVWETRDLSRPSIDHYGWVWATDHSGTVRAFNPASDSVEEREKGLNISVPWRNGLVFNSLKISRDGTRGAFIASRDDTSMLIISGIIRDESGKPRSFTELVRVNASVSPHCVDWAGEQTLAVVNTTTGEAELTSLNSEETKLDRLEGLRSMSAAGDSGHIIGHVDTGECYLLEERGWKPISGPLSEITYAG</sequence>
<dbReference type="InterPro" id="IPR019606">
    <property type="entry name" value="GerMN"/>
</dbReference>
<evidence type="ECO:0000259" key="4">
    <source>
        <dbReference type="Pfam" id="PF25976"/>
    </source>
</evidence>
<dbReference type="Pfam" id="PF10646">
    <property type="entry name" value="Germane"/>
    <property type="match status" value="1"/>
</dbReference>
<protein>
    <recommendedName>
        <fullName evidence="7">GerMN domain-containing protein</fullName>
    </recommendedName>
</protein>
<feature type="compositionally biased region" description="Basic and acidic residues" evidence="1">
    <location>
        <begin position="52"/>
        <end position="65"/>
    </location>
</feature>
<comment type="caution">
    <text evidence="5">The sequence shown here is derived from an EMBL/GenBank/DDBJ whole genome shotgun (WGS) entry which is preliminary data.</text>
</comment>
<gene>
    <name evidence="5" type="ORF">CRM92_03335</name>
</gene>
<feature type="region of interest" description="Disordered" evidence="1">
    <location>
        <begin position="52"/>
        <end position="76"/>
    </location>
</feature>
<dbReference type="Proteomes" id="UP000219947">
    <property type="component" value="Unassembled WGS sequence"/>
</dbReference>
<dbReference type="Pfam" id="PF10647">
    <property type="entry name" value="Gmad1"/>
    <property type="match status" value="1"/>
</dbReference>
<dbReference type="EMBL" id="PDEV01000001">
    <property type="protein sequence ID" value="PEN17068.1"/>
    <property type="molecule type" value="Genomic_DNA"/>
</dbReference>
<dbReference type="InterPro" id="IPR059026">
    <property type="entry name" value="LpqB_N"/>
</dbReference>